<organism evidence="1">
    <name type="scientific">viral metagenome</name>
    <dbReference type="NCBI Taxonomy" id="1070528"/>
    <lineage>
        <taxon>unclassified sequences</taxon>
        <taxon>metagenomes</taxon>
        <taxon>organismal metagenomes</taxon>
    </lineage>
</organism>
<protein>
    <recommendedName>
        <fullName evidence="2">F-box domain-containing protein</fullName>
    </recommendedName>
</protein>
<sequence>MYLLLPDELLQLIFTFIQPSLTTRCINRKYLKKTDSTLKFIYPYHFNDIYYLQSLRIKPTYKSLCIYFPQHIGFTITQKQQCQGYTKKGHRCTRYCYGKLCYHHNNTLYMYKNSKMFHYLMKDVL</sequence>
<dbReference type="EMBL" id="MN740918">
    <property type="protein sequence ID" value="QHU17838.1"/>
    <property type="molecule type" value="Genomic_DNA"/>
</dbReference>
<evidence type="ECO:0008006" key="2">
    <source>
        <dbReference type="Google" id="ProtNLM"/>
    </source>
</evidence>
<proteinExistence type="predicted"/>
<accession>A0A6C0KNC2</accession>
<reference evidence="1" key="1">
    <citation type="journal article" date="2020" name="Nature">
        <title>Giant virus diversity and host interactions through global metagenomics.</title>
        <authorList>
            <person name="Schulz F."/>
            <person name="Roux S."/>
            <person name="Paez-Espino D."/>
            <person name="Jungbluth S."/>
            <person name="Walsh D.A."/>
            <person name="Denef V.J."/>
            <person name="McMahon K.D."/>
            <person name="Konstantinidis K.T."/>
            <person name="Eloe-Fadrosh E.A."/>
            <person name="Kyrpides N.C."/>
            <person name="Woyke T."/>
        </authorList>
    </citation>
    <scope>NUCLEOTIDE SEQUENCE</scope>
    <source>
        <strain evidence="1">GVMAG-S-3300012919-55</strain>
    </source>
</reference>
<name>A0A6C0KNC2_9ZZZZ</name>
<dbReference type="AlphaFoldDB" id="A0A6C0KNC2"/>
<evidence type="ECO:0000313" key="1">
    <source>
        <dbReference type="EMBL" id="QHU17838.1"/>
    </source>
</evidence>